<dbReference type="HOGENOM" id="CLU_172624_0_0_3"/>
<evidence type="ECO:0008006" key="3">
    <source>
        <dbReference type="Google" id="ProtNLM"/>
    </source>
</evidence>
<accession>B8HRW0</accession>
<protein>
    <recommendedName>
        <fullName evidence="3">Thylakoid lumen protein</fullName>
    </recommendedName>
</protein>
<reference evidence="2" key="1">
    <citation type="submission" date="2009-01" db="EMBL/GenBank/DDBJ databases">
        <title>Complete sequence of chromosome Cyanothece sp. PCC 7425.</title>
        <authorList>
            <consortium name="US DOE Joint Genome Institute"/>
            <person name="Lucas S."/>
            <person name="Copeland A."/>
            <person name="Lapidus A."/>
            <person name="Glavina del Rio T."/>
            <person name="Dalin E."/>
            <person name="Tice H."/>
            <person name="Bruce D."/>
            <person name="Goodwin L."/>
            <person name="Pitluck S."/>
            <person name="Sims D."/>
            <person name="Meineke L."/>
            <person name="Brettin T."/>
            <person name="Detter J.C."/>
            <person name="Han C."/>
            <person name="Larimer F."/>
            <person name="Land M."/>
            <person name="Hauser L."/>
            <person name="Kyrpides N."/>
            <person name="Ovchinnikova G."/>
            <person name="Liberton M."/>
            <person name="Stoeckel J."/>
            <person name="Banerjee A."/>
            <person name="Singh A."/>
            <person name="Page L."/>
            <person name="Sato H."/>
            <person name="Zhao L."/>
            <person name="Sherman L."/>
            <person name="Pakrasi H."/>
            <person name="Richardson P."/>
        </authorList>
    </citation>
    <scope>NUCLEOTIDE SEQUENCE</scope>
    <source>
        <strain evidence="2">PCC 7425</strain>
    </source>
</reference>
<organism evidence="2">
    <name type="scientific">Cyanothece sp. (strain PCC 7425 / ATCC 29141)</name>
    <dbReference type="NCBI Taxonomy" id="395961"/>
    <lineage>
        <taxon>Bacteria</taxon>
        <taxon>Bacillati</taxon>
        <taxon>Cyanobacteriota</taxon>
        <taxon>Cyanophyceae</taxon>
        <taxon>Gomontiellales</taxon>
        <taxon>Cyanothecaceae</taxon>
        <taxon>Cyanothece</taxon>
    </lineage>
</organism>
<evidence type="ECO:0000313" key="2">
    <source>
        <dbReference type="EMBL" id="ACL42619.1"/>
    </source>
</evidence>
<dbReference type="OrthoDB" id="531776at2"/>
<name>B8HRW0_CYAP4</name>
<dbReference type="AlphaFoldDB" id="B8HRW0"/>
<dbReference type="InterPro" id="IPR040003">
    <property type="entry name" value="PG18-like"/>
</dbReference>
<dbReference type="PANTHER" id="PTHR35745:SF1">
    <property type="entry name" value="OS04G0513000 PROTEIN"/>
    <property type="match status" value="1"/>
</dbReference>
<dbReference type="Pfam" id="PF20711">
    <property type="entry name" value="DUF6825"/>
    <property type="match status" value="1"/>
</dbReference>
<dbReference type="KEGG" id="cyn:Cyan7425_0223"/>
<proteinExistence type="predicted"/>
<feature type="region of interest" description="Disordered" evidence="1">
    <location>
        <begin position="56"/>
        <end position="81"/>
    </location>
</feature>
<dbReference type="STRING" id="395961.Cyan7425_0223"/>
<sequence>MTNSLLHAFFLGRATAEVISEKLENSLMDVLSEIGKFDAEQREKLRQFTTQVLDRANQSESVAAQSQTTSPSSAGSRPADLQATIDELRAEIARLRSELQQHRNRAA</sequence>
<dbReference type="GO" id="GO:0010027">
    <property type="term" value="P:thylakoid membrane organization"/>
    <property type="evidence" value="ECO:0007669"/>
    <property type="project" value="InterPro"/>
</dbReference>
<dbReference type="eggNOG" id="COG3937">
    <property type="taxonomic scope" value="Bacteria"/>
</dbReference>
<gene>
    <name evidence="2" type="ordered locus">Cyan7425_0223</name>
</gene>
<feature type="compositionally biased region" description="Low complexity" evidence="1">
    <location>
        <begin position="61"/>
        <end position="76"/>
    </location>
</feature>
<dbReference type="EMBL" id="CP001344">
    <property type="protein sequence ID" value="ACL42619.1"/>
    <property type="molecule type" value="Genomic_DNA"/>
</dbReference>
<evidence type="ECO:0000256" key="1">
    <source>
        <dbReference type="SAM" id="MobiDB-lite"/>
    </source>
</evidence>
<dbReference type="PANTHER" id="PTHR35745">
    <property type="entry name" value="BNACNNG14650D PROTEIN"/>
    <property type="match status" value="1"/>
</dbReference>